<evidence type="ECO:0000313" key="4">
    <source>
        <dbReference type="Proteomes" id="UP000630887"/>
    </source>
</evidence>
<keyword evidence="2" id="KW-0732">Signal</keyword>
<evidence type="ECO:0000256" key="1">
    <source>
        <dbReference type="SAM" id="MobiDB-lite"/>
    </source>
</evidence>
<feature type="compositionally biased region" description="Low complexity" evidence="1">
    <location>
        <begin position="39"/>
        <end position="79"/>
    </location>
</feature>
<sequence length="232" mass="22581">MEHTRARWIAGCSLGVVLLAAAAGCARPPGQAGAGDGQDTGAAASSAPASPSATPSPVTSPVASPAASPSRAPSSPAPRGGVPGPDRAFLLQAVDRIEDPVLTVTASGRIGTYPGGADTGEREQFALAPLSPGATVYLLKTARLRVGGEPVCAAVASGVLQAVACDAAAGAQKVTLVARGADGSGAATFGVVVGGYQVEVSADGKVSLVKAGSAAAKTRFRFVPAGTVGQWP</sequence>
<organism evidence="3 4">
    <name type="scientific">Catellatospora coxensis</name>
    <dbReference type="NCBI Taxonomy" id="310354"/>
    <lineage>
        <taxon>Bacteria</taxon>
        <taxon>Bacillati</taxon>
        <taxon>Actinomycetota</taxon>
        <taxon>Actinomycetes</taxon>
        <taxon>Micromonosporales</taxon>
        <taxon>Micromonosporaceae</taxon>
        <taxon>Catellatospora</taxon>
    </lineage>
</organism>
<name>A0A8J3P4L5_9ACTN</name>
<proteinExistence type="predicted"/>
<feature type="chain" id="PRO_5038623188" evidence="2">
    <location>
        <begin position="23"/>
        <end position="232"/>
    </location>
</feature>
<dbReference type="AlphaFoldDB" id="A0A8J3P4L5"/>
<dbReference type="Proteomes" id="UP000630887">
    <property type="component" value="Unassembled WGS sequence"/>
</dbReference>
<dbReference type="EMBL" id="BONI01000004">
    <property type="protein sequence ID" value="GIG03948.1"/>
    <property type="molecule type" value="Genomic_DNA"/>
</dbReference>
<comment type="caution">
    <text evidence="3">The sequence shown here is derived from an EMBL/GenBank/DDBJ whole genome shotgun (WGS) entry which is preliminary data.</text>
</comment>
<gene>
    <name evidence="3" type="ORF">Cco03nite_06480</name>
</gene>
<evidence type="ECO:0000256" key="2">
    <source>
        <dbReference type="SAM" id="SignalP"/>
    </source>
</evidence>
<feature type="region of interest" description="Disordered" evidence="1">
    <location>
        <begin position="27"/>
        <end position="86"/>
    </location>
</feature>
<feature type="signal peptide" evidence="2">
    <location>
        <begin position="1"/>
        <end position="22"/>
    </location>
</feature>
<reference evidence="3 4" key="1">
    <citation type="submission" date="2021-01" db="EMBL/GenBank/DDBJ databases">
        <title>Whole genome shotgun sequence of Catellatospora coxensis NBRC 107359.</title>
        <authorList>
            <person name="Komaki H."/>
            <person name="Tamura T."/>
        </authorList>
    </citation>
    <scope>NUCLEOTIDE SEQUENCE [LARGE SCALE GENOMIC DNA]</scope>
    <source>
        <strain evidence="3 4">NBRC 107359</strain>
    </source>
</reference>
<accession>A0A8J3P4L5</accession>
<dbReference type="PROSITE" id="PS51257">
    <property type="entry name" value="PROKAR_LIPOPROTEIN"/>
    <property type="match status" value="1"/>
</dbReference>
<dbReference type="RefSeq" id="WP_203688407.1">
    <property type="nucleotide sequence ID" value="NZ_BAAALC010000037.1"/>
</dbReference>
<evidence type="ECO:0000313" key="3">
    <source>
        <dbReference type="EMBL" id="GIG03948.1"/>
    </source>
</evidence>
<keyword evidence="4" id="KW-1185">Reference proteome</keyword>
<protein>
    <submittedName>
        <fullName evidence="3">Uncharacterized protein</fullName>
    </submittedName>
</protein>